<dbReference type="PANTHER" id="PTHR31272">
    <property type="entry name" value="CYTOCHROME C-TYPE BIOGENESIS PROTEIN HI_1454-RELATED"/>
    <property type="match status" value="1"/>
</dbReference>
<name>A0ABY5DT48_9ACTN</name>
<dbReference type="PANTHER" id="PTHR31272:SF4">
    <property type="entry name" value="CYTOCHROME C-TYPE BIOGENESIS PROTEIN HI_1454-RELATED"/>
    <property type="match status" value="1"/>
</dbReference>
<keyword evidence="2" id="KW-0472">Membrane</keyword>
<protein>
    <recommendedName>
        <fullName evidence="5">Cytochrome c biogenesis protein CcdA</fullName>
    </recommendedName>
</protein>
<sequence length="324" mass="33505">MGSHVVLAASSSVFFGGSVAAAVIAGMVSLFAPCCISIMLPAYFSSAFHNRRVLVAMTFLFAAGVATVILPIAVGAAFMQRLFVSQHTPIYTTAGVLLLGLAGYTLLGGQLHLPMPGRRASGRTGPLSVFSLGMFSGVASSCCAPVLAGVIALSGVAGSFGAAVGLGSAYVFGMVAPLFVISLLWERLDGRSIRLFRPRSLTWHIGPLRRTITATALASGLLLAIMGAATLAIGLLSDSMPSGRGWQASLSARLQHYGHQLTDALSFLPSWTAALLILALVALLARRALRQVAPISIESPTSPGAPERAPVTDQPGTREPTPVP</sequence>
<dbReference type="RefSeq" id="WP_254570706.1">
    <property type="nucleotide sequence ID" value="NZ_CP098502.1"/>
</dbReference>
<evidence type="ECO:0000313" key="4">
    <source>
        <dbReference type="Proteomes" id="UP001056035"/>
    </source>
</evidence>
<reference evidence="3 4" key="1">
    <citation type="submission" date="2022-06" db="EMBL/GenBank/DDBJ databases">
        <title>Paraconexibacter antarcticus.</title>
        <authorList>
            <person name="Kim C.S."/>
        </authorList>
    </citation>
    <scope>NUCLEOTIDE SEQUENCE [LARGE SCALE GENOMIC DNA]</scope>
    <source>
        <strain evidence="3 4">02-257</strain>
    </source>
</reference>
<evidence type="ECO:0000256" key="1">
    <source>
        <dbReference type="SAM" id="MobiDB-lite"/>
    </source>
</evidence>
<evidence type="ECO:0000313" key="3">
    <source>
        <dbReference type="EMBL" id="UTI63992.1"/>
    </source>
</evidence>
<feature type="transmembrane region" description="Helical" evidence="2">
    <location>
        <begin position="127"/>
        <end position="154"/>
    </location>
</feature>
<proteinExistence type="predicted"/>
<feature type="transmembrane region" description="Helical" evidence="2">
    <location>
        <begin position="214"/>
        <end position="236"/>
    </location>
</feature>
<keyword evidence="4" id="KW-1185">Reference proteome</keyword>
<feature type="transmembrane region" description="Helical" evidence="2">
    <location>
        <begin position="264"/>
        <end position="285"/>
    </location>
</feature>
<feature type="transmembrane region" description="Helical" evidence="2">
    <location>
        <begin position="55"/>
        <end position="78"/>
    </location>
</feature>
<organism evidence="3 4">
    <name type="scientific">Paraconexibacter antarcticus</name>
    <dbReference type="NCBI Taxonomy" id="2949664"/>
    <lineage>
        <taxon>Bacteria</taxon>
        <taxon>Bacillati</taxon>
        <taxon>Actinomycetota</taxon>
        <taxon>Thermoleophilia</taxon>
        <taxon>Solirubrobacterales</taxon>
        <taxon>Paraconexibacteraceae</taxon>
        <taxon>Paraconexibacter</taxon>
    </lineage>
</organism>
<keyword evidence="2" id="KW-1133">Transmembrane helix</keyword>
<dbReference type="InterPro" id="IPR051790">
    <property type="entry name" value="Cytochrome_c-biogenesis_DsbD"/>
</dbReference>
<evidence type="ECO:0000256" key="2">
    <source>
        <dbReference type="SAM" id="Phobius"/>
    </source>
</evidence>
<feature type="transmembrane region" description="Helical" evidence="2">
    <location>
        <begin position="160"/>
        <end position="185"/>
    </location>
</feature>
<gene>
    <name evidence="3" type="ORF">NBH00_21950</name>
</gene>
<feature type="region of interest" description="Disordered" evidence="1">
    <location>
        <begin position="297"/>
        <end position="324"/>
    </location>
</feature>
<dbReference type="EMBL" id="CP098502">
    <property type="protein sequence ID" value="UTI63992.1"/>
    <property type="molecule type" value="Genomic_DNA"/>
</dbReference>
<accession>A0ABY5DT48</accession>
<keyword evidence="2" id="KW-0812">Transmembrane</keyword>
<evidence type="ECO:0008006" key="5">
    <source>
        <dbReference type="Google" id="ProtNLM"/>
    </source>
</evidence>
<dbReference type="Proteomes" id="UP001056035">
    <property type="component" value="Chromosome"/>
</dbReference>
<feature type="transmembrane region" description="Helical" evidence="2">
    <location>
        <begin position="90"/>
        <end position="107"/>
    </location>
</feature>